<keyword evidence="2" id="KW-1185">Reference proteome</keyword>
<organism evidence="1 2">
    <name type="scientific">Dissostichus mawsoni</name>
    <name type="common">Antarctic cod</name>
    <dbReference type="NCBI Taxonomy" id="36200"/>
    <lineage>
        <taxon>Eukaryota</taxon>
        <taxon>Metazoa</taxon>
        <taxon>Chordata</taxon>
        <taxon>Craniata</taxon>
        <taxon>Vertebrata</taxon>
        <taxon>Euteleostomi</taxon>
        <taxon>Actinopterygii</taxon>
        <taxon>Neopterygii</taxon>
        <taxon>Teleostei</taxon>
        <taxon>Neoteleostei</taxon>
        <taxon>Acanthomorphata</taxon>
        <taxon>Eupercaria</taxon>
        <taxon>Perciformes</taxon>
        <taxon>Notothenioidei</taxon>
        <taxon>Nototheniidae</taxon>
        <taxon>Dissostichus</taxon>
    </lineage>
</organism>
<protein>
    <submittedName>
        <fullName evidence="1">Uncharacterized protein</fullName>
    </submittedName>
</protein>
<evidence type="ECO:0000313" key="1">
    <source>
        <dbReference type="EMBL" id="KAF3832434.1"/>
    </source>
</evidence>
<dbReference type="AlphaFoldDB" id="A0A7J5X626"/>
<accession>A0A7J5X626</accession>
<comment type="caution">
    <text evidence="1">The sequence shown here is derived from an EMBL/GenBank/DDBJ whole genome shotgun (WGS) entry which is preliminary data.</text>
</comment>
<evidence type="ECO:0000313" key="2">
    <source>
        <dbReference type="Proteomes" id="UP000518266"/>
    </source>
</evidence>
<proteinExistence type="predicted"/>
<name>A0A7J5X626_DISMA</name>
<dbReference type="EMBL" id="JAAKFY010000027">
    <property type="protein sequence ID" value="KAF3832434.1"/>
    <property type="molecule type" value="Genomic_DNA"/>
</dbReference>
<reference evidence="1 2" key="1">
    <citation type="submission" date="2020-03" db="EMBL/GenBank/DDBJ databases">
        <title>Dissostichus mawsoni Genome sequencing and assembly.</title>
        <authorList>
            <person name="Park H."/>
        </authorList>
    </citation>
    <scope>NUCLEOTIDE SEQUENCE [LARGE SCALE GENOMIC DNA]</scope>
    <source>
        <strain evidence="1">DM0001</strain>
        <tissue evidence="1">Muscle</tissue>
    </source>
</reference>
<gene>
    <name evidence="1" type="ORF">F7725_026099</name>
</gene>
<dbReference type="Proteomes" id="UP000518266">
    <property type="component" value="Unassembled WGS sequence"/>
</dbReference>
<sequence>MQPSGSGNPPPLLRHQVQVQVLCAMAGRHKKDCVQKQSVVILLEPHGPRCRNRTLTSTQKTEKWRQHHGVCVCVCPSHQHRPSWTKKTY</sequence>